<dbReference type="SMART" id="SM00401">
    <property type="entry name" value="ZnF_GATA"/>
    <property type="match status" value="2"/>
</dbReference>
<dbReference type="AlphaFoldDB" id="A0A1B7SFZ9"/>
<gene>
    <name evidence="9" type="ORF">OGATHE_000964</name>
</gene>
<dbReference type="PRINTS" id="PR00619">
    <property type="entry name" value="GATAZNFINGER"/>
</dbReference>
<dbReference type="InterPro" id="IPR013088">
    <property type="entry name" value="Znf_NHR/GATA"/>
</dbReference>
<organism evidence="9 10">
    <name type="scientific">Ogataea polymorpha</name>
    <dbReference type="NCBI Taxonomy" id="460523"/>
    <lineage>
        <taxon>Eukaryota</taxon>
        <taxon>Fungi</taxon>
        <taxon>Dikarya</taxon>
        <taxon>Ascomycota</taxon>
        <taxon>Saccharomycotina</taxon>
        <taxon>Pichiomycetes</taxon>
        <taxon>Pichiales</taxon>
        <taxon>Pichiaceae</taxon>
        <taxon>Ogataea</taxon>
    </lineage>
</organism>
<reference evidence="9" key="2">
    <citation type="submission" date="2021-01" db="EMBL/GenBank/DDBJ databases">
        <authorList>
            <person name="Schikora-Tamarit M.A."/>
        </authorList>
    </citation>
    <scope>NUCLEOTIDE SEQUENCE</scope>
    <source>
        <strain evidence="9">NCAIM Y.01608</strain>
    </source>
</reference>
<evidence type="ECO:0000256" key="6">
    <source>
        <dbReference type="ARBA" id="ARBA00023163"/>
    </source>
</evidence>
<keyword evidence="2" id="KW-0479">Metal-binding</keyword>
<dbReference type="GO" id="GO:0045944">
    <property type="term" value="P:positive regulation of transcription by RNA polymerase II"/>
    <property type="evidence" value="ECO:0007669"/>
    <property type="project" value="TreeGrafter"/>
</dbReference>
<dbReference type="FunFam" id="3.30.50.10:FF:000007">
    <property type="entry name" value="Nitrogen regulatory AreA, N-terminal"/>
    <property type="match status" value="1"/>
</dbReference>
<evidence type="ECO:0000313" key="9">
    <source>
        <dbReference type="EMBL" id="KAH3677490.1"/>
    </source>
</evidence>
<comment type="subcellular location">
    <subcellularLocation>
        <location evidence="1">Nucleus</location>
    </subcellularLocation>
</comment>
<sequence length="232" mass="25262">MTDHVCANCGTTKTPLWRRISNGALACNACGLYYRANKAPRPVDLKKPPNLVPLNPGSIEKGSCKGGGHCNGTGGSSSCDGCPSYNNRVLISHEDERGAAVKSENYEEQSLVVACTNCSTTVTPLWRRNEYGQTICNACGLYYKLHGKHRPVKLKKSTIRRRKKLATARESDKPRFLPPDSQGKVKNDEGPKNPDRVPAAISIDFTATFSKPKTTPTSISITSLLTEDKPIN</sequence>
<proteinExistence type="predicted"/>
<dbReference type="RefSeq" id="XP_018210359.1">
    <property type="nucleotide sequence ID" value="XM_018356599.1"/>
</dbReference>
<evidence type="ECO:0000256" key="1">
    <source>
        <dbReference type="ARBA" id="ARBA00004123"/>
    </source>
</evidence>
<comment type="caution">
    <text evidence="9">The sequence shown here is derived from an EMBL/GenBank/DDBJ whole genome shotgun (WGS) entry which is preliminary data.</text>
</comment>
<dbReference type="PROSITE" id="PS00344">
    <property type="entry name" value="GATA_ZN_FINGER_1"/>
    <property type="match status" value="2"/>
</dbReference>
<dbReference type="Pfam" id="PF00320">
    <property type="entry name" value="GATA"/>
    <property type="match status" value="2"/>
</dbReference>
<dbReference type="PANTHER" id="PTHR10071">
    <property type="entry name" value="TRANSCRIPTION FACTOR GATA FAMILY MEMBER"/>
    <property type="match status" value="1"/>
</dbReference>
<name>A0A1B7SFZ9_9ASCO</name>
<evidence type="ECO:0000256" key="3">
    <source>
        <dbReference type="ARBA" id="ARBA00022771"/>
    </source>
</evidence>
<dbReference type="GO" id="GO:0000981">
    <property type="term" value="F:DNA-binding transcription factor activity, RNA polymerase II-specific"/>
    <property type="evidence" value="ECO:0007669"/>
    <property type="project" value="TreeGrafter"/>
</dbReference>
<accession>A0A1B7SFZ9</accession>
<dbReference type="GO" id="GO:0045165">
    <property type="term" value="P:cell fate commitment"/>
    <property type="evidence" value="ECO:0007669"/>
    <property type="project" value="TreeGrafter"/>
</dbReference>
<evidence type="ECO:0000313" key="10">
    <source>
        <dbReference type="Proteomes" id="UP000788993"/>
    </source>
</evidence>
<dbReference type="GO" id="GO:0000978">
    <property type="term" value="F:RNA polymerase II cis-regulatory region sequence-specific DNA binding"/>
    <property type="evidence" value="ECO:0007669"/>
    <property type="project" value="TreeGrafter"/>
</dbReference>
<evidence type="ECO:0000256" key="5">
    <source>
        <dbReference type="ARBA" id="ARBA00023015"/>
    </source>
</evidence>
<evidence type="ECO:0000256" key="8">
    <source>
        <dbReference type="SAM" id="MobiDB-lite"/>
    </source>
</evidence>
<reference evidence="9" key="1">
    <citation type="journal article" date="2021" name="Open Biol.">
        <title>Shared evolutionary footprints suggest mitochondrial oxidative damage underlies multiple complex I losses in fungi.</title>
        <authorList>
            <person name="Schikora-Tamarit M.A."/>
            <person name="Marcet-Houben M."/>
            <person name="Nosek J."/>
            <person name="Gabaldon T."/>
        </authorList>
    </citation>
    <scope>NUCLEOTIDE SEQUENCE</scope>
    <source>
        <strain evidence="9">NCAIM Y.01608</strain>
    </source>
</reference>
<keyword evidence="4" id="KW-0862">Zinc</keyword>
<evidence type="ECO:0000256" key="4">
    <source>
        <dbReference type="ARBA" id="ARBA00022833"/>
    </source>
</evidence>
<keyword evidence="7" id="KW-0539">Nucleus</keyword>
<dbReference type="InterPro" id="IPR039355">
    <property type="entry name" value="Transcription_factor_GATA"/>
</dbReference>
<dbReference type="Gene3D" id="3.30.50.10">
    <property type="entry name" value="Erythroid Transcription Factor GATA-1, subunit A"/>
    <property type="match status" value="2"/>
</dbReference>
<feature type="compositionally biased region" description="Basic and acidic residues" evidence="8">
    <location>
        <begin position="183"/>
        <end position="195"/>
    </location>
</feature>
<feature type="region of interest" description="Disordered" evidence="8">
    <location>
        <begin position="165"/>
        <end position="197"/>
    </location>
</feature>
<keyword evidence="3" id="KW-0863">Zinc-finger</keyword>
<evidence type="ECO:0000256" key="2">
    <source>
        <dbReference type="ARBA" id="ARBA00022723"/>
    </source>
</evidence>
<dbReference type="CDD" id="cd00202">
    <property type="entry name" value="ZnF_GATA"/>
    <property type="match status" value="2"/>
</dbReference>
<dbReference type="GO" id="GO:0000122">
    <property type="term" value="P:negative regulation of transcription by RNA polymerase II"/>
    <property type="evidence" value="ECO:0007669"/>
    <property type="project" value="TreeGrafter"/>
</dbReference>
<dbReference type="SUPFAM" id="SSF57716">
    <property type="entry name" value="Glucocorticoid receptor-like (DNA-binding domain)"/>
    <property type="match status" value="2"/>
</dbReference>
<keyword evidence="6" id="KW-0804">Transcription</keyword>
<dbReference type="PANTHER" id="PTHR10071:SF335">
    <property type="entry name" value="IRON-SENSING TRANSCRIPTIONAL REPRESSOR-RELATED"/>
    <property type="match status" value="1"/>
</dbReference>
<dbReference type="GO" id="GO:0008270">
    <property type="term" value="F:zinc ion binding"/>
    <property type="evidence" value="ECO:0007669"/>
    <property type="project" value="UniProtKB-KW"/>
</dbReference>
<keyword evidence="10" id="KW-1185">Reference proteome</keyword>
<dbReference type="GO" id="GO:0005634">
    <property type="term" value="C:nucleus"/>
    <property type="evidence" value="ECO:0007669"/>
    <property type="project" value="UniProtKB-SubCell"/>
</dbReference>
<dbReference type="EMBL" id="JAEUBD010000108">
    <property type="protein sequence ID" value="KAH3677490.1"/>
    <property type="molecule type" value="Genomic_DNA"/>
</dbReference>
<evidence type="ECO:0000256" key="7">
    <source>
        <dbReference type="ARBA" id="ARBA00023242"/>
    </source>
</evidence>
<protein>
    <submittedName>
        <fullName evidence="9">Uncharacterized protein</fullName>
    </submittedName>
</protein>
<dbReference type="InterPro" id="IPR000679">
    <property type="entry name" value="Znf_GATA"/>
</dbReference>
<dbReference type="Proteomes" id="UP000788993">
    <property type="component" value="Unassembled WGS sequence"/>
</dbReference>
<dbReference type="OrthoDB" id="515401at2759"/>
<dbReference type="PROSITE" id="PS50114">
    <property type="entry name" value="GATA_ZN_FINGER_2"/>
    <property type="match status" value="2"/>
</dbReference>
<keyword evidence="5" id="KW-0805">Transcription regulation</keyword>